<gene>
    <name evidence="1" type="ORF">AUC43_17990</name>
</gene>
<keyword evidence="2" id="KW-1185">Reference proteome</keyword>
<dbReference type="EMBL" id="CP013909">
    <property type="protein sequence ID" value="ALW86806.1"/>
    <property type="molecule type" value="Genomic_DNA"/>
</dbReference>
<dbReference type="KEGG" id="hyg:AUC43_17990"/>
<sequence>MSKVKLPTPLPLQQFARCVNDTQRPADYVGDWPEAGRVYSVRVLPHVSTGKPQVHVLGFYAERPYGAFAAHRFEQIADVWLN</sequence>
<dbReference type="Proteomes" id="UP000059542">
    <property type="component" value="Chromosome"/>
</dbReference>
<evidence type="ECO:0000313" key="2">
    <source>
        <dbReference type="Proteomes" id="UP000059542"/>
    </source>
</evidence>
<dbReference type="RefSeq" id="WP_068196948.1">
    <property type="nucleotide sequence ID" value="NZ_CP013909.1"/>
</dbReference>
<reference evidence="1 2" key="1">
    <citation type="submission" date="2015-12" db="EMBL/GenBank/DDBJ databases">
        <authorList>
            <person name="Shamseldin A."/>
            <person name="Moawad H."/>
            <person name="Abd El-Rahim W.M."/>
            <person name="Sadowsky M.J."/>
        </authorList>
    </citation>
    <scope>NUCLEOTIDE SEQUENCE [LARGE SCALE GENOMIC DNA]</scope>
    <source>
        <strain evidence="1 2">DG5B</strain>
    </source>
</reference>
<name>A0A0U3SKS4_9BACT</name>
<organism evidence="1 2">
    <name type="scientific">Hymenobacter sedentarius</name>
    <dbReference type="NCBI Taxonomy" id="1411621"/>
    <lineage>
        <taxon>Bacteria</taxon>
        <taxon>Pseudomonadati</taxon>
        <taxon>Bacteroidota</taxon>
        <taxon>Cytophagia</taxon>
        <taxon>Cytophagales</taxon>
        <taxon>Hymenobacteraceae</taxon>
        <taxon>Hymenobacter</taxon>
    </lineage>
</organism>
<protein>
    <submittedName>
        <fullName evidence="1">Uncharacterized protein</fullName>
    </submittedName>
</protein>
<proteinExistence type="predicted"/>
<evidence type="ECO:0000313" key="1">
    <source>
        <dbReference type="EMBL" id="ALW86806.1"/>
    </source>
</evidence>
<accession>A0A0U3SKS4</accession>
<dbReference type="OrthoDB" id="885825at2"/>
<dbReference type="AlphaFoldDB" id="A0A0U3SKS4"/>